<proteinExistence type="predicted"/>
<organism evidence="1 2">
    <name type="scientific">Platanthera zijinensis</name>
    <dbReference type="NCBI Taxonomy" id="2320716"/>
    <lineage>
        <taxon>Eukaryota</taxon>
        <taxon>Viridiplantae</taxon>
        <taxon>Streptophyta</taxon>
        <taxon>Embryophyta</taxon>
        <taxon>Tracheophyta</taxon>
        <taxon>Spermatophyta</taxon>
        <taxon>Magnoliopsida</taxon>
        <taxon>Liliopsida</taxon>
        <taxon>Asparagales</taxon>
        <taxon>Orchidaceae</taxon>
        <taxon>Orchidoideae</taxon>
        <taxon>Orchideae</taxon>
        <taxon>Orchidinae</taxon>
        <taxon>Platanthera</taxon>
    </lineage>
</organism>
<dbReference type="Proteomes" id="UP001418222">
    <property type="component" value="Unassembled WGS sequence"/>
</dbReference>
<dbReference type="SUPFAM" id="SSF56672">
    <property type="entry name" value="DNA/RNA polymerases"/>
    <property type="match status" value="1"/>
</dbReference>
<gene>
    <name evidence="1" type="ORF">KSP39_PZI012555</name>
</gene>
<dbReference type="InterPro" id="IPR043502">
    <property type="entry name" value="DNA/RNA_pol_sf"/>
</dbReference>
<sequence length="114" mass="13166">MIPFTTLIDRLDSSVRTHAFILKSPRLRTTFSKAHDIKRSQRSYIIGSYLTSFLLEKGIINVINKNNEIVQIKKGYSYFCSPIYAVCNIDLDRLPVSLNLPMVYKPIDWSPIKD</sequence>
<evidence type="ECO:0000313" key="2">
    <source>
        <dbReference type="Proteomes" id="UP001418222"/>
    </source>
</evidence>
<reference evidence="1 2" key="1">
    <citation type="journal article" date="2022" name="Nat. Plants">
        <title>Genomes of leafy and leafless Platanthera orchids illuminate the evolution of mycoheterotrophy.</title>
        <authorList>
            <person name="Li M.H."/>
            <person name="Liu K.W."/>
            <person name="Li Z."/>
            <person name="Lu H.C."/>
            <person name="Ye Q.L."/>
            <person name="Zhang D."/>
            <person name="Wang J.Y."/>
            <person name="Li Y.F."/>
            <person name="Zhong Z.M."/>
            <person name="Liu X."/>
            <person name="Yu X."/>
            <person name="Liu D.K."/>
            <person name="Tu X.D."/>
            <person name="Liu B."/>
            <person name="Hao Y."/>
            <person name="Liao X.Y."/>
            <person name="Jiang Y.T."/>
            <person name="Sun W.H."/>
            <person name="Chen J."/>
            <person name="Chen Y.Q."/>
            <person name="Ai Y."/>
            <person name="Zhai J.W."/>
            <person name="Wu S.S."/>
            <person name="Zhou Z."/>
            <person name="Hsiao Y.Y."/>
            <person name="Wu W.L."/>
            <person name="Chen Y.Y."/>
            <person name="Lin Y.F."/>
            <person name="Hsu J.L."/>
            <person name="Li C.Y."/>
            <person name="Wang Z.W."/>
            <person name="Zhao X."/>
            <person name="Zhong W.Y."/>
            <person name="Ma X.K."/>
            <person name="Ma L."/>
            <person name="Huang J."/>
            <person name="Chen G.Z."/>
            <person name="Huang M.Z."/>
            <person name="Huang L."/>
            <person name="Peng D.H."/>
            <person name="Luo Y.B."/>
            <person name="Zou S.Q."/>
            <person name="Chen S.P."/>
            <person name="Lan S."/>
            <person name="Tsai W.C."/>
            <person name="Van de Peer Y."/>
            <person name="Liu Z.J."/>
        </authorList>
    </citation>
    <scope>NUCLEOTIDE SEQUENCE [LARGE SCALE GENOMIC DNA]</scope>
    <source>
        <strain evidence="1">Lor287</strain>
    </source>
</reference>
<dbReference type="EMBL" id="JBBWWQ010000010">
    <property type="protein sequence ID" value="KAK8937129.1"/>
    <property type="molecule type" value="Genomic_DNA"/>
</dbReference>
<dbReference type="AlphaFoldDB" id="A0AAP0BFK0"/>
<protein>
    <submittedName>
        <fullName evidence="1">Uncharacterized protein</fullName>
    </submittedName>
</protein>
<keyword evidence="2" id="KW-1185">Reference proteome</keyword>
<evidence type="ECO:0000313" key="1">
    <source>
        <dbReference type="EMBL" id="KAK8937129.1"/>
    </source>
</evidence>
<name>A0AAP0BFK0_9ASPA</name>
<accession>A0AAP0BFK0</accession>
<comment type="caution">
    <text evidence="1">The sequence shown here is derived from an EMBL/GenBank/DDBJ whole genome shotgun (WGS) entry which is preliminary data.</text>
</comment>